<protein>
    <submittedName>
        <fullName evidence="2">Type VII secretion effector</fullName>
    </submittedName>
</protein>
<evidence type="ECO:0000313" key="2">
    <source>
        <dbReference type="EMBL" id="OEH81359.1"/>
    </source>
</evidence>
<evidence type="ECO:0000313" key="3">
    <source>
        <dbReference type="Proteomes" id="UP000095256"/>
    </source>
</evidence>
<comment type="caution">
    <text evidence="2">The sequence shown here is derived from an EMBL/GenBank/DDBJ whole genome shotgun (WGS) entry which is preliminary data.</text>
</comment>
<sequence>MAIKSNTTIAGGISASFSRSASALNAINAPTSSATRTTVTGNQQAQKSGLDFGQRLQRISNAIAKDGNNIHSVAQEFEAIDQKINSSILNSTPILRGGYS</sequence>
<keyword evidence="3" id="KW-1185">Reference proteome</keyword>
<dbReference type="InterPro" id="IPR021477">
    <property type="entry name" value="TVIIS_effector_SACOL2603_fam"/>
</dbReference>
<dbReference type="Proteomes" id="UP000095256">
    <property type="component" value="Unassembled WGS sequence"/>
</dbReference>
<dbReference type="AlphaFoldDB" id="A0A1E5KUU6"/>
<dbReference type="RefSeq" id="WP_069699654.1">
    <property type="nucleotide sequence ID" value="NZ_JAGGMA010000008.1"/>
</dbReference>
<proteinExistence type="predicted"/>
<feature type="compositionally biased region" description="Polar residues" evidence="1">
    <location>
        <begin position="29"/>
        <end position="47"/>
    </location>
</feature>
<dbReference type="NCBIfam" id="TIGR04197">
    <property type="entry name" value="T7SS_SACOL2603"/>
    <property type="match status" value="1"/>
</dbReference>
<feature type="region of interest" description="Disordered" evidence="1">
    <location>
        <begin position="29"/>
        <end position="51"/>
    </location>
</feature>
<dbReference type="OrthoDB" id="2185308at2"/>
<dbReference type="EMBL" id="MIEK01000049">
    <property type="protein sequence ID" value="OEH81359.1"/>
    <property type="molecule type" value="Genomic_DNA"/>
</dbReference>
<evidence type="ECO:0000256" key="1">
    <source>
        <dbReference type="SAM" id="MobiDB-lite"/>
    </source>
</evidence>
<name>A0A1E5KUU6_9ENTE</name>
<reference evidence="2 3" key="1">
    <citation type="submission" date="2016-09" db="EMBL/GenBank/DDBJ databases">
        <authorList>
            <person name="Capua I."/>
            <person name="De Benedictis P."/>
            <person name="Joannis T."/>
            <person name="Lombin L.H."/>
            <person name="Cattoli G."/>
        </authorList>
    </citation>
    <scope>NUCLEOTIDE SEQUENCE [LARGE SCALE GENOMIC DNA]</scope>
    <source>
        <strain evidence="2 3">LMG 25899</strain>
    </source>
</reference>
<organism evidence="2 3">
    <name type="scientific">Enterococcus rivorum</name>
    <dbReference type="NCBI Taxonomy" id="762845"/>
    <lineage>
        <taxon>Bacteria</taxon>
        <taxon>Bacillati</taxon>
        <taxon>Bacillota</taxon>
        <taxon>Bacilli</taxon>
        <taxon>Lactobacillales</taxon>
        <taxon>Enterococcaceae</taxon>
        <taxon>Enterococcus</taxon>
    </lineage>
</organism>
<gene>
    <name evidence="2" type="ORF">BCR26_16745</name>
</gene>
<accession>A0A1E5KUU6</accession>